<reference evidence="1 2" key="1">
    <citation type="submission" date="2018-09" db="EMBL/GenBank/DDBJ databases">
        <title>Paenibacillus SK2017-BO5.</title>
        <authorList>
            <person name="Piskunova J.V."/>
            <person name="Dubiley S.A."/>
            <person name="Severinov K.V."/>
        </authorList>
    </citation>
    <scope>NUCLEOTIDE SEQUENCE [LARGE SCALE GENOMIC DNA]</scope>
    <source>
        <strain evidence="1 2">BO5</strain>
    </source>
</reference>
<evidence type="ECO:0000313" key="2">
    <source>
        <dbReference type="Proteomes" id="UP000266177"/>
    </source>
</evidence>
<comment type="caution">
    <text evidence="1">The sequence shown here is derived from an EMBL/GenBank/DDBJ whole genome shotgun (WGS) entry which is preliminary data.</text>
</comment>
<gene>
    <name evidence="1" type="ORF">DQX05_01155</name>
</gene>
<dbReference type="RefSeq" id="WP_119790148.1">
    <property type="nucleotide sequence ID" value="NZ_CP114031.1"/>
</dbReference>
<sequence>MGVAMSFDVTKERIEVAIRPKLRYTPTILSIRGQTGTVELHADEEQLAEIMIAINEHLQTAKEEIA</sequence>
<accession>A0A3A3GN03</accession>
<dbReference type="OrthoDB" id="2626503at2"/>
<dbReference type="EMBL" id="QYZD01000001">
    <property type="protein sequence ID" value="RJG26670.1"/>
    <property type="molecule type" value="Genomic_DNA"/>
</dbReference>
<evidence type="ECO:0000313" key="1">
    <source>
        <dbReference type="EMBL" id="RJG26670.1"/>
    </source>
</evidence>
<name>A0A3A3GN03_PANTH</name>
<organism evidence="1 2">
    <name type="scientific">Paenibacillus thiaminolyticus</name>
    <name type="common">Bacillus thiaminolyticus</name>
    <dbReference type="NCBI Taxonomy" id="49283"/>
    <lineage>
        <taxon>Bacteria</taxon>
        <taxon>Bacillati</taxon>
        <taxon>Bacillota</taxon>
        <taxon>Bacilli</taxon>
        <taxon>Bacillales</taxon>
        <taxon>Paenibacillaceae</taxon>
        <taxon>Paenibacillus</taxon>
    </lineage>
</organism>
<proteinExistence type="predicted"/>
<dbReference type="Proteomes" id="UP000266177">
    <property type="component" value="Unassembled WGS sequence"/>
</dbReference>
<protein>
    <submittedName>
        <fullName evidence="1">Uncharacterized protein</fullName>
    </submittedName>
</protein>
<dbReference type="AlphaFoldDB" id="A0A3A3GN03"/>